<dbReference type="OrthoDB" id="3587182at2759"/>
<evidence type="ECO:0000256" key="1">
    <source>
        <dbReference type="SAM" id="Phobius"/>
    </source>
</evidence>
<sequence length="170" mass="18855">MSLSIDPRISNIHPFYRIFLLYIEPILALSGAYLALFHPAKFLLGTAPSSLSTPFIPLTLTTPISTSTPQPQPIDPVIQFLSANIGALYILFAINEAIVLRLTRDYSVWKVVVFAMLVCDVGHIWGVYQADPTGSLEVMRWTMEEWINNGILAFGAVLRIAFLGGVGYRK</sequence>
<comment type="caution">
    <text evidence="3">The sequence shown here is derived from an EMBL/GenBank/DDBJ whole genome shotgun (WGS) entry which is preliminary data.</text>
</comment>
<protein>
    <recommendedName>
        <fullName evidence="2">DUF7704 domain-containing protein</fullName>
    </recommendedName>
</protein>
<proteinExistence type="predicted"/>
<name>W9CCD7_SCLBF</name>
<feature type="transmembrane region" description="Helical" evidence="1">
    <location>
        <begin position="106"/>
        <end position="126"/>
    </location>
</feature>
<dbReference type="PANTHER" id="PTHR37019">
    <property type="entry name" value="CHROMOSOME 1, WHOLE GENOME SHOTGUN SEQUENCE"/>
    <property type="match status" value="1"/>
</dbReference>
<feature type="domain" description="DUF7704" evidence="2">
    <location>
        <begin position="10"/>
        <end position="166"/>
    </location>
</feature>
<feature type="transmembrane region" description="Helical" evidence="1">
    <location>
        <begin position="146"/>
        <end position="168"/>
    </location>
</feature>
<keyword evidence="1" id="KW-0812">Transmembrane</keyword>
<dbReference type="EMBL" id="AYSA01000307">
    <property type="protein sequence ID" value="ESZ93526.1"/>
    <property type="molecule type" value="Genomic_DNA"/>
</dbReference>
<keyword evidence="4" id="KW-1185">Reference proteome</keyword>
<organism evidence="3 4">
    <name type="scientific">Sclerotinia borealis (strain F-4128)</name>
    <dbReference type="NCBI Taxonomy" id="1432307"/>
    <lineage>
        <taxon>Eukaryota</taxon>
        <taxon>Fungi</taxon>
        <taxon>Dikarya</taxon>
        <taxon>Ascomycota</taxon>
        <taxon>Pezizomycotina</taxon>
        <taxon>Leotiomycetes</taxon>
        <taxon>Helotiales</taxon>
        <taxon>Sclerotiniaceae</taxon>
        <taxon>Sclerotinia</taxon>
    </lineage>
</organism>
<keyword evidence="1" id="KW-0472">Membrane</keyword>
<dbReference type="Pfam" id="PF24803">
    <property type="entry name" value="DUF7704"/>
    <property type="match status" value="1"/>
</dbReference>
<dbReference type="InterPro" id="IPR056121">
    <property type="entry name" value="DUF7704"/>
</dbReference>
<dbReference type="AlphaFoldDB" id="W9CCD7"/>
<accession>W9CCD7</accession>
<evidence type="ECO:0000313" key="4">
    <source>
        <dbReference type="Proteomes" id="UP000019487"/>
    </source>
</evidence>
<gene>
    <name evidence="3" type="ORF">SBOR_6068</name>
</gene>
<reference evidence="3 4" key="1">
    <citation type="journal article" date="2014" name="Genome Announc.">
        <title>Draft genome sequence of Sclerotinia borealis, a psychrophilic plant pathogenic fungus.</title>
        <authorList>
            <person name="Mardanov A.V."/>
            <person name="Beletsky A.V."/>
            <person name="Kadnikov V.V."/>
            <person name="Ignatov A.N."/>
            <person name="Ravin N.V."/>
        </authorList>
    </citation>
    <scope>NUCLEOTIDE SEQUENCE [LARGE SCALE GENOMIC DNA]</scope>
    <source>
        <strain evidence="4">F-4157</strain>
    </source>
</reference>
<dbReference type="HOGENOM" id="CLU_112091_0_0_1"/>
<dbReference type="Proteomes" id="UP000019487">
    <property type="component" value="Unassembled WGS sequence"/>
</dbReference>
<evidence type="ECO:0000259" key="2">
    <source>
        <dbReference type="Pfam" id="PF24803"/>
    </source>
</evidence>
<feature type="transmembrane region" description="Helical" evidence="1">
    <location>
        <begin position="77"/>
        <end position="94"/>
    </location>
</feature>
<feature type="transmembrane region" description="Helical" evidence="1">
    <location>
        <begin position="15"/>
        <end position="36"/>
    </location>
</feature>
<keyword evidence="1" id="KW-1133">Transmembrane helix</keyword>
<evidence type="ECO:0000313" key="3">
    <source>
        <dbReference type="EMBL" id="ESZ93526.1"/>
    </source>
</evidence>
<dbReference type="PANTHER" id="PTHR37019:SF1">
    <property type="entry name" value="EXPERA DOMAIN-CONTAINING PROTEIN"/>
    <property type="match status" value="1"/>
</dbReference>